<organism evidence="2 3">
    <name type="scientific">Jiangella rhizosphaerae</name>
    <dbReference type="NCBI Taxonomy" id="2293569"/>
    <lineage>
        <taxon>Bacteria</taxon>
        <taxon>Bacillati</taxon>
        <taxon>Actinomycetota</taxon>
        <taxon>Actinomycetes</taxon>
        <taxon>Jiangellales</taxon>
        <taxon>Jiangellaceae</taxon>
        <taxon>Jiangella</taxon>
    </lineage>
</organism>
<gene>
    <name evidence="2" type="ORF">DY240_07365</name>
</gene>
<evidence type="ECO:0000256" key="1">
    <source>
        <dbReference type="SAM" id="MobiDB-lite"/>
    </source>
</evidence>
<protein>
    <submittedName>
        <fullName evidence="2">Nucleotide exchange factor GrpE</fullName>
    </submittedName>
</protein>
<proteinExistence type="predicted"/>
<dbReference type="AlphaFoldDB" id="A0A418KUJ1"/>
<keyword evidence="3" id="KW-1185">Reference proteome</keyword>
<feature type="region of interest" description="Disordered" evidence="1">
    <location>
        <begin position="1"/>
        <end position="59"/>
    </location>
</feature>
<evidence type="ECO:0000313" key="2">
    <source>
        <dbReference type="EMBL" id="RIQ30244.1"/>
    </source>
</evidence>
<dbReference type="EMBL" id="QUAL01000058">
    <property type="protein sequence ID" value="RIQ30244.1"/>
    <property type="molecule type" value="Genomic_DNA"/>
</dbReference>
<feature type="compositionally biased region" description="Low complexity" evidence="1">
    <location>
        <begin position="42"/>
        <end position="59"/>
    </location>
</feature>
<comment type="caution">
    <text evidence="2">The sequence shown here is derived from an EMBL/GenBank/DDBJ whole genome shotgun (WGS) entry which is preliminary data.</text>
</comment>
<feature type="non-terminal residue" evidence="2">
    <location>
        <position position="59"/>
    </location>
</feature>
<evidence type="ECO:0000313" key="3">
    <source>
        <dbReference type="Proteomes" id="UP000284057"/>
    </source>
</evidence>
<feature type="compositionally biased region" description="Basic and acidic residues" evidence="1">
    <location>
        <begin position="16"/>
        <end position="38"/>
    </location>
</feature>
<name>A0A418KUJ1_9ACTN</name>
<accession>A0A418KUJ1</accession>
<dbReference type="Proteomes" id="UP000284057">
    <property type="component" value="Unassembled WGS sequence"/>
</dbReference>
<sequence>MTDAQRPEGLGDDPEELKPVIRDRRRIDPETGEPRPADADADAGTPAGPDAGATAPASD</sequence>
<reference evidence="2 3" key="1">
    <citation type="submission" date="2018-09" db="EMBL/GenBank/DDBJ databases">
        <title>Isolation, diversity and antifungal activity of actinobacteria from wheat.</title>
        <authorList>
            <person name="Han C."/>
        </authorList>
    </citation>
    <scope>NUCLEOTIDE SEQUENCE [LARGE SCALE GENOMIC DNA]</scope>
    <source>
        <strain evidence="2 3">NEAU-YY265</strain>
    </source>
</reference>